<protein>
    <submittedName>
        <fullName evidence="7">Carbohydrate kinase family protein</fullName>
    </submittedName>
</protein>
<evidence type="ECO:0000256" key="3">
    <source>
        <dbReference type="ARBA" id="ARBA00022777"/>
    </source>
</evidence>
<dbReference type="InterPro" id="IPR029056">
    <property type="entry name" value="Ribokinase-like"/>
</dbReference>
<evidence type="ECO:0000313" key="7">
    <source>
        <dbReference type="EMBL" id="HGQ63981.1"/>
    </source>
</evidence>
<dbReference type="EMBL" id="DTBD01000013">
    <property type="protein sequence ID" value="HGQ63981.1"/>
    <property type="molecule type" value="Genomic_DNA"/>
</dbReference>
<comment type="similarity">
    <text evidence="1 4">Belongs to the carbohydrate kinase PfkB family.</text>
</comment>
<dbReference type="SUPFAM" id="SSF53613">
    <property type="entry name" value="Ribokinase-like"/>
    <property type="match status" value="1"/>
</dbReference>
<gene>
    <name evidence="7" type="ORF">ENU08_01900</name>
    <name evidence="6" type="ORF">ENU41_02410</name>
</gene>
<sequence length="359" mass="39604">MSIVIKQFIEHREKERRLNSHPTLLLVGVSVCDIVTIVPRISNPGDIVYLDKGISISLGGHPCNIAIDLAKLGYNPRNIFVVSAIGDDFCGNFIEKQLSEYNIQLMLYRVEDVGSNKNLILVVEGEDRRFHVEVGASSRLPLAHVIKALNEVKPKLLHIAPGVLGEIDENLGHILRIAQSMDTITFVDVGAAKPFGKKGWDFLTEALEYTDIFHCNVYELRKLFNLDNVIEGIKKILEKGVKIVLVTDGDKGAYVAKKNTVIHQQTFKVNAVDPTGAGDAFQAGFIYSISTLIRDKLSKETLEELDLETLAKLLLYAQAVGALCVTKPGTTTAISKNGVNDLLINQGEKILKNSIYIKL</sequence>
<dbReference type="PRINTS" id="PR00990">
    <property type="entry name" value="RIBOKINASE"/>
</dbReference>
<reference evidence="7" key="1">
    <citation type="journal article" date="2020" name="mSystems">
        <title>Genome- and Community-Level Interaction Insights into Carbon Utilization and Element Cycling Functions of Hydrothermarchaeota in Hydrothermal Sediment.</title>
        <authorList>
            <person name="Zhou Z."/>
            <person name="Liu Y."/>
            <person name="Xu W."/>
            <person name="Pan J."/>
            <person name="Luo Z.H."/>
            <person name="Li M."/>
        </authorList>
    </citation>
    <scope>NUCLEOTIDE SEQUENCE [LARGE SCALE GENOMIC DNA]</scope>
    <source>
        <strain evidence="7">SpSt-637</strain>
        <strain evidence="6">SpSt-667</strain>
    </source>
</reference>
<feature type="domain" description="Carbohydrate kinase PfkB" evidence="5">
    <location>
        <begin position="27"/>
        <end position="335"/>
    </location>
</feature>
<keyword evidence="3 4" id="KW-0418">Kinase</keyword>
<evidence type="ECO:0000259" key="5">
    <source>
        <dbReference type="Pfam" id="PF00294"/>
    </source>
</evidence>
<name>A0A7C4JJS5_9CREN</name>
<keyword evidence="2 4" id="KW-0808">Transferase</keyword>
<dbReference type="InterPro" id="IPR002173">
    <property type="entry name" value="Carboh/pur_kinase_PfkB_CS"/>
</dbReference>
<evidence type="ECO:0000256" key="2">
    <source>
        <dbReference type="ARBA" id="ARBA00022679"/>
    </source>
</evidence>
<evidence type="ECO:0000313" key="6">
    <source>
        <dbReference type="EMBL" id="HGQ35517.1"/>
    </source>
</evidence>
<dbReference type="AlphaFoldDB" id="A0A7C4JJS5"/>
<comment type="caution">
    <text evidence="7">The sequence shown here is derived from an EMBL/GenBank/DDBJ whole genome shotgun (WGS) entry which is preliminary data.</text>
</comment>
<evidence type="ECO:0000256" key="1">
    <source>
        <dbReference type="ARBA" id="ARBA00010688"/>
    </source>
</evidence>
<accession>A0A7C4JJS5</accession>
<dbReference type="InterPro" id="IPR002139">
    <property type="entry name" value="Ribo/fructo_kinase"/>
</dbReference>
<dbReference type="Pfam" id="PF00294">
    <property type="entry name" value="PfkB"/>
    <property type="match status" value="1"/>
</dbReference>
<dbReference type="Gene3D" id="3.40.1190.20">
    <property type="match status" value="1"/>
</dbReference>
<evidence type="ECO:0000256" key="4">
    <source>
        <dbReference type="RuleBase" id="RU003704"/>
    </source>
</evidence>
<organism evidence="7">
    <name type="scientific">Ignisphaera aggregans</name>
    <dbReference type="NCBI Taxonomy" id="334771"/>
    <lineage>
        <taxon>Archaea</taxon>
        <taxon>Thermoproteota</taxon>
        <taxon>Thermoprotei</taxon>
        <taxon>Desulfurococcales</taxon>
        <taxon>Desulfurococcaceae</taxon>
        <taxon>Ignisphaera</taxon>
    </lineage>
</organism>
<dbReference type="EMBL" id="DTCK01000013">
    <property type="protein sequence ID" value="HGQ35517.1"/>
    <property type="molecule type" value="Genomic_DNA"/>
</dbReference>
<dbReference type="InterPro" id="IPR011611">
    <property type="entry name" value="PfkB_dom"/>
</dbReference>
<dbReference type="PANTHER" id="PTHR10584">
    <property type="entry name" value="SUGAR KINASE"/>
    <property type="match status" value="1"/>
</dbReference>
<dbReference type="PROSITE" id="PS00584">
    <property type="entry name" value="PFKB_KINASES_2"/>
    <property type="match status" value="1"/>
</dbReference>
<dbReference type="GO" id="GO:0016301">
    <property type="term" value="F:kinase activity"/>
    <property type="evidence" value="ECO:0007669"/>
    <property type="project" value="UniProtKB-KW"/>
</dbReference>
<proteinExistence type="inferred from homology"/>
<dbReference type="PANTHER" id="PTHR10584:SF166">
    <property type="entry name" value="RIBOKINASE"/>
    <property type="match status" value="1"/>
</dbReference>
<dbReference type="GO" id="GO:0006796">
    <property type="term" value="P:phosphate-containing compound metabolic process"/>
    <property type="evidence" value="ECO:0007669"/>
    <property type="project" value="UniProtKB-ARBA"/>
</dbReference>